<dbReference type="CDD" id="cd08880">
    <property type="entry name" value="RHO_alpha_C_ahdA1c-like"/>
    <property type="match status" value="1"/>
</dbReference>
<dbReference type="PANTHER" id="PTHR43756">
    <property type="entry name" value="CHOLINE MONOOXYGENASE, CHLOROPLASTIC"/>
    <property type="match status" value="1"/>
</dbReference>
<dbReference type="PROSITE" id="PS51296">
    <property type="entry name" value="RIESKE"/>
    <property type="match status" value="1"/>
</dbReference>
<feature type="domain" description="Rieske" evidence="8">
    <location>
        <begin position="46"/>
        <end position="161"/>
    </location>
</feature>
<protein>
    <submittedName>
        <fullName evidence="9">Aromatic ring-hydroxylating dioxygenase subunit alpha</fullName>
    </submittedName>
</protein>
<keyword evidence="5" id="KW-0408">Iron</keyword>
<proteinExistence type="predicted"/>
<comment type="cofactor">
    <cofactor evidence="1">
        <name>Fe cation</name>
        <dbReference type="ChEBI" id="CHEBI:24875"/>
    </cofactor>
</comment>
<dbReference type="PANTHER" id="PTHR43756:SF5">
    <property type="entry name" value="CHOLINE MONOOXYGENASE, CHLOROPLASTIC"/>
    <property type="match status" value="1"/>
</dbReference>
<evidence type="ECO:0000256" key="3">
    <source>
        <dbReference type="ARBA" id="ARBA00022723"/>
    </source>
</evidence>
<dbReference type="Gene3D" id="2.102.10.10">
    <property type="entry name" value="Rieske [2Fe-2S] iron-sulphur domain"/>
    <property type="match status" value="1"/>
</dbReference>
<keyword evidence="10" id="KW-1185">Reference proteome</keyword>
<dbReference type="PRINTS" id="PR00090">
    <property type="entry name" value="RNGDIOXGNASE"/>
</dbReference>
<evidence type="ECO:0000313" key="9">
    <source>
        <dbReference type="EMBL" id="MFB5191327.1"/>
    </source>
</evidence>
<name>A0ABV5AI31_9BACL</name>
<evidence type="ECO:0000256" key="5">
    <source>
        <dbReference type="ARBA" id="ARBA00023004"/>
    </source>
</evidence>
<reference evidence="9 10" key="1">
    <citation type="journal article" date="2024" name="Int. J. Mol. Sci.">
        <title>Exploration of Alicyclobacillus spp. Genome in Search of Antibiotic Resistance.</title>
        <authorList>
            <person name="Bucka-Kolendo J."/>
            <person name="Kiousi D.E."/>
            <person name="Dekowska A."/>
            <person name="Mikolajczuk-Szczyrba A."/>
            <person name="Karadedos D.M."/>
            <person name="Michael P."/>
            <person name="Galanis A."/>
            <person name="Sokolowska B."/>
        </authorList>
    </citation>
    <scope>NUCLEOTIDE SEQUENCE [LARGE SCALE GENOMIC DNA]</scope>
    <source>
        <strain evidence="9 10">KKP 3000</strain>
    </source>
</reference>
<keyword evidence="4" id="KW-0560">Oxidoreductase</keyword>
<evidence type="ECO:0000256" key="4">
    <source>
        <dbReference type="ARBA" id="ARBA00023002"/>
    </source>
</evidence>
<evidence type="ECO:0000256" key="7">
    <source>
        <dbReference type="ARBA" id="ARBA00023027"/>
    </source>
</evidence>
<keyword evidence="3" id="KW-0479">Metal-binding</keyword>
<dbReference type="InterPro" id="IPR036922">
    <property type="entry name" value="Rieske_2Fe-2S_sf"/>
</dbReference>
<keyword evidence="2" id="KW-0001">2Fe-2S</keyword>
<evidence type="ECO:0000256" key="2">
    <source>
        <dbReference type="ARBA" id="ARBA00022714"/>
    </source>
</evidence>
<dbReference type="InterPro" id="IPR015879">
    <property type="entry name" value="Ring_hydroxy_dOase_asu_C_dom"/>
</dbReference>
<dbReference type="Gene3D" id="3.90.380.10">
    <property type="entry name" value="Naphthalene 1,2-dioxygenase Alpha Subunit, Chain A, domain 1"/>
    <property type="match status" value="1"/>
</dbReference>
<keyword evidence="9" id="KW-0223">Dioxygenase</keyword>
<dbReference type="InterPro" id="IPR001663">
    <property type="entry name" value="Rng_hydr_dOase-A"/>
</dbReference>
<evidence type="ECO:0000313" key="10">
    <source>
        <dbReference type="Proteomes" id="UP001579974"/>
    </source>
</evidence>
<gene>
    <name evidence="9" type="ORF">KKP3000_000098</name>
</gene>
<accession>A0ABV5AI31</accession>
<evidence type="ECO:0000256" key="6">
    <source>
        <dbReference type="ARBA" id="ARBA00023014"/>
    </source>
</evidence>
<dbReference type="SUPFAM" id="SSF50022">
    <property type="entry name" value="ISP domain"/>
    <property type="match status" value="1"/>
</dbReference>
<keyword evidence="6" id="KW-0411">Iron-sulfur</keyword>
<dbReference type="InterPro" id="IPR043264">
    <property type="entry name" value="AhdA1c-like_alpha_C"/>
</dbReference>
<dbReference type="InterPro" id="IPR017941">
    <property type="entry name" value="Rieske_2Fe-2S"/>
</dbReference>
<evidence type="ECO:0000256" key="1">
    <source>
        <dbReference type="ARBA" id="ARBA00001962"/>
    </source>
</evidence>
<evidence type="ECO:0000259" key="8">
    <source>
        <dbReference type="PROSITE" id="PS51296"/>
    </source>
</evidence>
<dbReference type="Pfam" id="PF00355">
    <property type="entry name" value="Rieske"/>
    <property type="match status" value="1"/>
</dbReference>
<dbReference type="RefSeq" id="WP_275473940.1">
    <property type="nucleotide sequence ID" value="NZ_CP162940.1"/>
</dbReference>
<comment type="caution">
    <text evidence="9">The sequence shown here is derived from an EMBL/GenBank/DDBJ whole genome shotgun (WGS) entry which is preliminary data.</text>
</comment>
<dbReference type="PROSITE" id="PS00570">
    <property type="entry name" value="RING_HYDROXYL_ALPHA"/>
    <property type="match status" value="1"/>
</dbReference>
<dbReference type="EMBL" id="JBDXSU010000010">
    <property type="protein sequence ID" value="MFB5191327.1"/>
    <property type="molecule type" value="Genomic_DNA"/>
</dbReference>
<dbReference type="SUPFAM" id="SSF55961">
    <property type="entry name" value="Bet v1-like"/>
    <property type="match status" value="1"/>
</dbReference>
<sequence length="416" mass="47598">MNASVMKRLSDFQWPTEGVTRVPYRVFLDPAIYELEQERLYRGKTWNFVGLEIELAQPGDFKTNFVGDTPIVVTRDKEGNLRSFVNRCAHRGSMVCLENSGNRLSFSCPYHLWSYDSTGDLRGVPFQHGISGKGGMEEGFRLSEHSLQKLNVTTYKGLVFVSFQQDMQPIEAYLGRRMRENIDRVFNRPIQLLGYNHQYLQNNWKLYFENVKDSYHASLLHLFFATFGLNRLSQKGGIEVDETGGHHISFTKMNTDEGREGEYQKSNLRSYQSKFTLEDESLLAGRPEFDDGVTLAIQTIFPNLVVQQIYNTLAVRQIVPKGPNETELIWTYFGYADDDDSMRNIRVKQSNLIGPAGLISMEDGAIGEIVQKGVTRDGEQSSFVEMGGTGVESQEHRVTETSIRGFWQQYRAFMNF</sequence>
<dbReference type="InterPro" id="IPR015881">
    <property type="entry name" value="ARHD_Rieske_2Fe_2S"/>
</dbReference>
<dbReference type="GO" id="GO:0051213">
    <property type="term" value="F:dioxygenase activity"/>
    <property type="evidence" value="ECO:0007669"/>
    <property type="project" value="UniProtKB-KW"/>
</dbReference>
<keyword evidence="7" id="KW-0520">NAD</keyword>
<organism evidence="9 10">
    <name type="scientific">Alicyclobacillus fastidiosus</name>
    <dbReference type="NCBI Taxonomy" id="392011"/>
    <lineage>
        <taxon>Bacteria</taxon>
        <taxon>Bacillati</taxon>
        <taxon>Bacillota</taxon>
        <taxon>Bacilli</taxon>
        <taxon>Bacillales</taxon>
        <taxon>Alicyclobacillaceae</taxon>
        <taxon>Alicyclobacillus</taxon>
    </lineage>
</organism>
<dbReference type="Pfam" id="PF00848">
    <property type="entry name" value="Ring_hydroxyl_A"/>
    <property type="match status" value="1"/>
</dbReference>
<dbReference type="Proteomes" id="UP001579974">
    <property type="component" value="Unassembled WGS sequence"/>
</dbReference>